<feature type="transmembrane region" description="Helical" evidence="7">
    <location>
        <begin position="17"/>
        <end position="36"/>
    </location>
</feature>
<dbReference type="InterPro" id="IPR052337">
    <property type="entry name" value="SAT4-like"/>
</dbReference>
<evidence type="ECO:0000259" key="8">
    <source>
        <dbReference type="Pfam" id="PF20684"/>
    </source>
</evidence>
<dbReference type="InterPro" id="IPR049326">
    <property type="entry name" value="Rhodopsin_dom_fungi"/>
</dbReference>
<feature type="transmembrane region" description="Helical" evidence="7">
    <location>
        <begin position="88"/>
        <end position="115"/>
    </location>
</feature>
<evidence type="ECO:0000313" key="10">
    <source>
        <dbReference type="Proteomes" id="UP001280581"/>
    </source>
</evidence>
<keyword evidence="4 7" id="KW-0472">Membrane</keyword>
<sequence>MTVPTAREQAQQDACTGVATAFSIISILIVGLRTYVRARLVRNFGKDDACMVAALIFTIGYLIAIWILRGNGMGYSGEVLQLYQMRGLIQTTLAIQILYYVLVAFVKISICFCYLRIATSSINILTDFWIVALPIKTLLKIQRPNREKLGLVFVFGLGVFSTIASIVRLHSIRIYTESSDPFYDSVPINLWSMIEVNIGIWCASIPALKVLIIRRRAASLASRSAGTYKYHSSGRSGVKNLGNSSSEGSRRLESYDMGTVNLTEPGQVRKASKGDSEWSDEDQIYSPGPYNTAFKSQV</sequence>
<dbReference type="EMBL" id="WVTA01000004">
    <property type="protein sequence ID" value="KAK3214089.1"/>
    <property type="molecule type" value="Genomic_DNA"/>
</dbReference>
<comment type="similarity">
    <text evidence="5">Belongs to the SAT4 family.</text>
</comment>
<dbReference type="Proteomes" id="UP001280581">
    <property type="component" value="Unassembled WGS sequence"/>
</dbReference>
<protein>
    <recommendedName>
        <fullName evidence="8">Rhodopsin domain-containing protein</fullName>
    </recommendedName>
</protein>
<keyword evidence="2 7" id="KW-0812">Transmembrane</keyword>
<comment type="subcellular location">
    <subcellularLocation>
        <location evidence="1">Membrane</location>
        <topology evidence="1">Multi-pass membrane protein</topology>
    </subcellularLocation>
</comment>
<dbReference type="GO" id="GO:0016020">
    <property type="term" value="C:membrane"/>
    <property type="evidence" value="ECO:0007669"/>
    <property type="project" value="UniProtKB-SubCell"/>
</dbReference>
<evidence type="ECO:0000256" key="4">
    <source>
        <dbReference type="ARBA" id="ARBA00023136"/>
    </source>
</evidence>
<dbReference type="Pfam" id="PF20684">
    <property type="entry name" value="Fung_rhodopsin"/>
    <property type="match status" value="1"/>
</dbReference>
<evidence type="ECO:0000256" key="7">
    <source>
        <dbReference type="SAM" id="Phobius"/>
    </source>
</evidence>
<accession>A0AAN6RKY0</accession>
<feature type="region of interest" description="Disordered" evidence="6">
    <location>
        <begin position="230"/>
        <end position="298"/>
    </location>
</feature>
<comment type="caution">
    <text evidence="9">The sequence shown here is derived from an EMBL/GenBank/DDBJ whole genome shotgun (WGS) entry which is preliminary data.</text>
</comment>
<reference evidence="9 10" key="1">
    <citation type="submission" date="2021-02" db="EMBL/GenBank/DDBJ databases">
        <title>Genome assembly of Pseudopithomyces chartarum.</title>
        <authorList>
            <person name="Jauregui R."/>
            <person name="Singh J."/>
            <person name="Voisey C."/>
        </authorList>
    </citation>
    <scope>NUCLEOTIDE SEQUENCE [LARGE SCALE GENOMIC DNA]</scope>
    <source>
        <strain evidence="9 10">AGR01</strain>
    </source>
</reference>
<keyword evidence="3 7" id="KW-1133">Transmembrane helix</keyword>
<dbReference type="AlphaFoldDB" id="A0AAN6RKY0"/>
<organism evidence="9 10">
    <name type="scientific">Pseudopithomyces chartarum</name>
    <dbReference type="NCBI Taxonomy" id="1892770"/>
    <lineage>
        <taxon>Eukaryota</taxon>
        <taxon>Fungi</taxon>
        <taxon>Dikarya</taxon>
        <taxon>Ascomycota</taxon>
        <taxon>Pezizomycotina</taxon>
        <taxon>Dothideomycetes</taxon>
        <taxon>Pleosporomycetidae</taxon>
        <taxon>Pleosporales</taxon>
        <taxon>Massarineae</taxon>
        <taxon>Didymosphaeriaceae</taxon>
        <taxon>Pseudopithomyces</taxon>
    </lineage>
</organism>
<evidence type="ECO:0000256" key="1">
    <source>
        <dbReference type="ARBA" id="ARBA00004141"/>
    </source>
</evidence>
<evidence type="ECO:0000256" key="6">
    <source>
        <dbReference type="SAM" id="MobiDB-lite"/>
    </source>
</evidence>
<dbReference type="PANTHER" id="PTHR33048">
    <property type="entry name" value="PTH11-LIKE INTEGRAL MEMBRANE PROTEIN (AFU_ORTHOLOGUE AFUA_5G11245)"/>
    <property type="match status" value="1"/>
</dbReference>
<keyword evidence="10" id="KW-1185">Reference proteome</keyword>
<feature type="domain" description="Rhodopsin" evidence="8">
    <location>
        <begin position="118"/>
        <end position="212"/>
    </location>
</feature>
<feature type="transmembrane region" description="Helical" evidence="7">
    <location>
        <begin position="149"/>
        <end position="170"/>
    </location>
</feature>
<evidence type="ECO:0000256" key="3">
    <source>
        <dbReference type="ARBA" id="ARBA00022989"/>
    </source>
</evidence>
<proteinExistence type="inferred from homology"/>
<feature type="transmembrane region" description="Helical" evidence="7">
    <location>
        <begin position="190"/>
        <end position="213"/>
    </location>
</feature>
<gene>
    <name evidence="9" type="ORF">GRF29_28g1976539</name>
</gene>
<dbReference type="PANTHER" id="PTHR33048:SF123">
    <property type="entry name" value="INTEGRAL MEMBRANE PROTEIN"/>
    <property type="match status" value="1"/>
</dbReference>
<name>A0AAN6RKY0_9PLEO</name>
<evidence type="ECO:0000256" key="5">
    <source>
        <dbReference type="ARBA" id="ARBA00038359"/>
    </source>
</evidence>
<feature type="transmembrane region" description="Helical" evidence="7">
    <location>
        <begin position="48"/>
        <end position="68"/>
    </location>
</feature>
<evidence type="ECO:0000313" key="9">
    <source>
        <dbReference type="EMBL" id="KAK3214089.1"/>
    </source>
</evidence>
<evidence type="ECO:0000256" key="2">
    <source>
        <dbReference type="ARBA" id="ARBA00022692"/>
    </source>
</evidence>